<dbReference type="Gene3D" id="1.20.1050.40">
    <property type="entry name" value="Endopeptidase. Chain P, domain 1"/>
    <property type="match status" value="1"/>
</dbReference>
<accession>A0A8C2IE04</accession>
<evidence type="ECO:0000256" key="13">
    <source>
        <dbReference type="ARBA" id="ARBA00039079"/>
    </source>
</evidence>
<evidence type="ECO:0000313" key="19">
    <source>
        <dbReference type="Proteomes" id="UP000694701"/>
    </source>
</evidence>
<dbReference type="Gene3D" id="3.40.390.10">
    <property type="entry name" value="Collagenase (Catalytic Domain)"/>
    <property type="match status" value="1"/>
</dbReference>
<feature type="domain" description="Peptidase M3A/M3B catalytic" evidence="17">
    <location>
        <begin position="232"/>
        <end position="679"/>
    </location>
</feature>
<comment type="function">
    <text evidence="15">Involved in the metabolism of neuropeptides under 20 amino acid residues long. Involved in cytoplasmic peptide degradation. Able to degrade the amyloid-beta precursor protein and generate amyloidogenic fragments. Also acts as a regulator of cannabinoid signaling pathway by mediating degradation of hemopressin, an antagonist peptide of the cannabinoid receptor CNR1.</text>
</comment>
<dbReference type="InterPro" id="IPR024077">
    <property type="entry name" value="Neurolysin/TOP_dom2"/>
</dbReference>
<keyword evidence="9 16" id="KW-0862">Zinc</keyword>
<evidence type="ECO:0000256" key="2">
    <source>
        <dbReference type="ARBA" id="ARBA00006040"/>
    </source>
</evidence>
<keyword evidence="6 16" id="KW-0645">Protease</keyword>
<dbReference type="GO" id="GO:0006508">
    <property type="term" value="P:proteolysis"/>
    <property type="evidence" value="ECO:0007669"/>
    <property type="project" value="UniProtKB-KW"/>
</dbReference>
<evidence type="ECO:0000256" key="7">
    <source>
        <dbReference type="ARBA" id="ARBA00022723"/>
    </source>
</evidence>
<evidence type="ECO:0000256" key="10">
    <source>
        <dbReference type="ARBA" id="ARBA00022990"/>
    </source>
</evidence>
<dbReference type="Pfam" id="PF01432">
    <property type="entry name" value="Peptidase_M3"/>
    <property type="match status" value="1"/>
</dbReference>
<dbReference type="Gene3D" id="1.10.1370.10">
    <property type="entry name" value="Neurolysin, domain 3"/>
    <property type="match status" value="1"/>
</dbReference>
<dbReference type="InterPro" id="IPR024079">
    <property type="entry name" value="MetalloPept_cat_dom_sf"/>
</dbReference>
<keyword evidence="5" id="KW-0597">Phosphoprotein</keyword>
<dbReference type="CDD" id="cd06455">
    <property type="entry name" value="M3A_TOP"/>
    <property type="match status" value="1"/>
</dbReference>
<dbReference type="PANTHER" id="PTHR11804:SF56">
    <property type="entry name" value="THIMET OLIGOPEPTIDASE 1"/>
    <property type="match status" value="1"/>
</dbReference>
<dbReference type="InterPro" id="IPR045090">
    <property type="entry name" value="Pept_M3A_M3B"/>
</dbReference>
<evidence type="ECO:0000256" key="12">
    <source>
        <dbReference type="ARBA" id="ARBA00036235"/>
    </source>
</evidence>
<comment type="subunit">
    <text evidence="3">Monomer.</text>
</comment>
<dbReference type="GO" id="GO:0006518">
    <property type="term" value="P:peptide metabolic process"/>
    <property type="evidence" value="ECO:0007669"/>
    <property type="project" value="TreeGrafter"/>
</dbReference>
<dbReference type="SUPFAM" id="SSF55486">
    <property type="entry name" value="Metalloproteases ('zincins'), catalytic domain"/>
    <property type="match status" value="1"/>
</dbReference>
<keyword evidence="11 16" id="KW-0482">Metalloprotease</keyword>
<dbReference type="GO" id="GO:0005758">
    <property type="term" value="C:mitochondrial intermembrane space"/>
    <property type="evidence" value="ECO:0007669"/>
    <property type="project" value="TreeGrafter"/>
</dbReference>
<evidence type="ECO:0000259" key="17">
    <source>
        <dbReference type="Pfam" id="PF01432"/>
    </source>
</evidence>
<evidence type="ECO:0000256" key="11">
    <source>
        <dbReference type="ARBA" id="ARBA00023049"/>
    </source>
</evidence>
<protein>
    <recommendedName>
        <fullName evidence="14">Thimet oligopeptidase</fullName>
        <ecNumber evidence="13">3.4.24.15</ecNumber>
    </recommendedName>
</protein>
<keyword evidence="10" id="KW-0007">Acetylation</keyword>
<dbReference type="FunFam" id="1.20.1050.40:FF:000001">
    <property type="entry name" value="Thimet oligopeptidase 1"/>
    <property type="match status" value="1"/>
</dbReference>
<reference evidence="18" key="1">
    <citation type="submission" date="2025-08" db="UniProtKB">
        <authorList>
            <consortium name="Ensembl"/>
        </authorList>
    </citation>
    <scope>IDENTIFICATION</scope>
</reference>
<sequence>HTPSTISLIMTVSIVFGSGDRVCDDNRLLWDLTPDRIQQLTEELIAKTKKVYDMVGALEVSSVSYENTLKALADVEVEYTVHRNMLDFPQHVSPCKDVRTASTEADKKLSEFDVEMSMREDVYQRIVALEEKLSDESLTPEAKRYMERLIKLGKRNGLHLPKDTQEEIKKIKKKMSTLCIDFNKHLNEDTTCLHFSREELGGLPEDFLNSLEKDDSGKLKLTLKYPHYFPTMKKCFVPETRKKLEEAFNSRCKEENSAILKELVELRSRKSSLLGFSTHADFVLEMNMAKTSKTVATFLEDLAHKLKPLGEQEKAVILKLKEQESQKRNLPFTGELHAWDTRYYMTQVEETQYAVDQNQLKEYFPMEVVTKGLLDIYQELLNLTFQQVEGAPVWHDDVTLYCVKDRTSGQVVGQFYLDLFPREGKYGHAACFGLQPGCLLPDGTRQMAVAAMVANFSKPTADAPSLLQHDEVETYFHEFGHVMHQLCAQADFAMFSGTHVERDFVEAPSQMLENWVWEKEPLQRMSKHYKTGNPIPEELLEKLIKSRLANTGLFNLRQIVLAKVDQALHTKSGLDPAEEYARLCLDLLGIPASPGTNMPATFGHLAGGYDAQYYGYLWSEVFSMDMFYARFKLEGIMDPKVGLDYRKCILKPGGSEDAADMLKKFLGREPKQDAFLLSKGLTVELEPGKPCAC</sequence>
<dbReference type="InterPro" id="IPR001567">
    <property type="entry name" value="Pept_M3A_M3B_dom"/>
</dbReference>
<dbReference type="AlphaFoldDB" id="A0A8C2IE04"/>
<evidence type="ECO:0000256" key="14">
    <source>
        <dbReference type="ARBA" id="ARBA00039633"/>
    </source>
</evidence>
<evidence type="ECO:0000256" key="5">
    <source>
        <dbReference type="ARBA" id="ARBA00022553"/>
    </source>
</evidence>
<evidence type="ECO:0000256" key="15">
    <source>
        <dbReference type="ARBA" id="ARBA00045978"/>
    </source>
</evidence>
<evidence type="ECO:0000256" key="4">
    <source>
        <dbReference type="ARBA" id="ARBA00022490"/>
    </source>
</evidence>
<dbReference type="Proteomes" id="UP000694701">
    <property type="component" value="Unplaced"/>
</dbReference>
<evidence type="ECO:0000256" key="3">
    <source>
        <dbReference type="ARBA" id="ARBA00011245"/>
    </source>
</evidence>
<comment type="cofactor">
    <cofactor evidence="16">
        <name>Zn(2+)</name>
        <dbReference type="ChEBI" id="CHEBI:29105"/>
    </cofactor>
    <text evidence="16">Binds 1 zinc ion.</text>
</comment>
<name>A0A8C2IE04_CYPCA</name>
<dbReference type="FunFam" id="1.10.1370.10:FF:000027">
    <property type="entry name" value="Thimet oligopeptidase 1"/>
    <property type="match status" value="1"/>
</dbReference>
<dbReference type="InterPro" id="IPR024080">
    <property type="entry name" value="Neurolysin/TOP_N"/>
</dbReference>
<evidence type="ECO:0000256" key="9">
    <source>
        <dbReference type="ARBA" id="ARBA00022833"/>
    </source>
</evidence>
<dbReference type="PANTHER" id="PTHR11804">
    <property type="entry name" value="PROTEASE M3 THIMET OLIGOPEPTIDASE-RELATED"/>
    <property type="match status" value="1"/>
</dbReference>
<evidence type="ECO:0000256" key="6">
    <source>
        <dbReference type="ARBA" id="ARBA00022670"/>
    </source>
</evidence>
<keyword evidence="7 16" id="KW-0479">Metal-binding</keyword>
<dbReference type="GO" id="GO:0004222">
    <property type="term" value="F:metalloendopeptidase activity"/>
    <property type="evidence" value="ECO:0007669"/>
    <property type="project" value="InterPro"/>
</dbReference>
<dbReference type="EC" id="3.4.24.15" evidence="13"/>
<comment type="similarity">
    <text evidence="2 16">Belongs to the peptidase M3 family.</text>
</comment>
<keyword evidence="4" id="KW-0963">Cytoplasm</keyword>
<organism evidence="18 19">
    <name type="scientific">Cyprinus carpio</name>
    <name type="common">Common carp</name>
    <dbReference type="NCBI Taxonomy" id="7962"/>
    <lineage>
        <taxon>Eukaryota</taxon>
        <taxon>Metazoa</taxon>
        <taxon>Chordata</taxon>
        <taxon>Craniata</taxon>
        <taxon>Vertebrata</taxon>
        <taxon>Euteleostomi</taxon>
        <taxon>Actinopterygii</taxon>
        <taxon>Neopterygii</taxon>
        <taxon>Teleostei</taxon>
        <taxon>Ostariophysi</taxon>
        <taxon>Cypriniformes</taxon>
        <taxon>Cyprinidae</taxon>
        <taxon>Cyprininae</taxon>
        <taxon>Cyprinus</taxon>
    </lineage>
</organism>
<dbReference type="FunFam" id="3.40.390.10:FF:000006">
    <property type="entry name" value="Thimet oligopeptidase 1"/>
    <property type="match status" value="1"/>
</dbReference>
<proteinExistence type="inferred from homology"/>
<evidence type="ECO:0000313" key="18">
    <source>
        <dbReference type="Ensembl" id="ENSCCRP00020078615.1"/>
    </source>
</evidence>
<dbReference type="Ensembl" id="ENSCCRT00020086190.1">
    <property type="protein sequence ID" value="ENSCCRP00020078615.1"/>
    <property type="gene ID" value="ENSCCRG00020035995.1"/>
</dbReference>
<comment type="catalytic activity">
    <reaction evidence="12">
        <text>Preferential cleavage of bonds with hydrophobic residues at P1, P2 and P3' and a small residue at P1' in substrates of 5 to 15 residues.</text>
        <dbReference type="EC" id="3.4.24.15"/>
    </reaction>
</comment>
<keyword evidence="8 16" id="KW-0378">Hydrolase</keyword>
<evidence type="ECO:0000256" key="8">
    <source>
        <dbReference type="ARBA" id="ARBA00022801"/>
    </source>
</evidence>
<dbReference type="GO" id="GO:0046872">
    <property type="term" value="F:metal ion binding"/>
    <property type="evidence" value="ECO:0007669"/>
    <property type="project" value="UniProtKB-UniRule"/>
</dbReference>
<evidence type="ECO:0000256" key="1">
    <source>
        <dbReference type="ARBA" id="ARBA00004496"/>
    </source>
</evidence>
<comment type="subcellular location">
    <subcellularLocation>
        <location evidence="1">Cytoplasm</location>
    </subcellularLocation>
</comment>
<evidence type="ECO:0000256" key="16">
    <source>
        <dbReference type="RuleBase" id="RU003435"/>
    </source>
</evidence>